<dbReference type="EMBL" id="CP165727">
    <property type="protein sequence ID" value="XDV62085.1"/>
    <property type="molecule type" value="Genomic_DNA"/>
</dbReference>
<evidence type="ECO:0000256" key="6">
    <source>
        <dbReference type="ARBA" id="ARBA00023002"/>
    </source>
</evidence>
<evidence type="ECO:0000256" key="7">
    <source>
        <dbReference type="ARBA" id="ARBA00023004"/>
    </source>
</evidence>
<keyword evidence="2" id="KW-1003">Cell membrane</keyword>
<feature type="transmembrane region" description="Helical" evidence="13">
    <location>
        <begin position="133"/>
        <end position="153"/>
    </location>
</feature>
<comment type="pathway">
    <text evidence="11">Porphyrin-containing compound metabolism.</text>
</comment>
<organism evidence="14">
    <name type="scientific">Streptomyces sp. R33</name>
    <dbReference type="NCBI Taxonomy" id="3238629"/>
    <lineage>
        <taxon>Bacteria</taxon>
        <taxon>Bacillati</taxon>
        <taxon>Actinomycetota</taxon>
        <taxon>Actinomycetes</taxon>
        <taxon>Kitasatosporales</taxon>
        <taxon>Streptomycetaceae</taxon>
        <taxon>Streptomyces</taxon>
    </lineage>
</organism>
<evidence type="ECO:0000256" key="5">
    <source>
        <dbReference type="ARBA" id="ARBA00022989"/>
    </source>
</evidence>
<keyword evidence="3 13" id="KW-0812">Transmembrane</keyword>
<dbReference type="PANTHER" id="PTHR35457:SF1">
    <property type="entry name" value="HEME A SYNTHASE"/>
    <property type="match status" value="1"/>
</dbReference>
<feature type="transmembrane region" description="Helical" evidence="13">
    <location>
        <begin position="78"/>
        <end position="96"/>
    </location>
</feature>
<dbReference type="GO" id="GO:0016491">
    <property type="term" value="F:oxidoreductase activity"/>
    <property type="evidence" value="ECO:0007669"/>
    <property type="project" value="UniProtKB-KW"/>
</dbReference>
<keyword evidence="9 13" id="KW-0472">Membrane</keyword>
<dbReference type="GO" id="GO:0016020">
    <property type="term" value="C:membrane"/>
    <property type="evidence" value="ECO:0007669"/>
    <property type="project" value="UniProtKB-SubCell"/>
</dbReference>
<evidence type="ECO:0000256" key="4">
    <source>
        <dbReference type="ARBA" id="ARBA00022723"/>
    </source>
</evidence>
<keyword evidence="7" id="KW-0408">Iron</keyword>
<keyword evidence="10" id="KW-1015">Disulfide bond</keyword>
<keyword evidence="8" id="KW-0350">Heme biosynthesis</keyword>
<evidence type="ECO:0000256" key="8">
    <source>
        <dbReference type="ARBA" id="ARBA00023133"/>
    </source>
</evidence>
<feature type="transmembrane region" description="Helical" evidence="13">
    <location>
        <begin position="108"/>
        <end position="127"/>
    </location>
</feature>
<feature type="transmembrane region" description="Helical" evidence="13">
    <location>
        <begin position="21"/>
        <end position="44"/>
    </location>
</feature>
<dbReference type="InterPro" id="IPR050450">
    <property type="entry name" value="COX15/CtaA_HemeA_synthase"/>
</dbReference>
<evidence type="ECO:0000256" key="2">
    <source>
        <dbReference type="ARBA" id="ARBA00022475"/>
    </source>
</evidence>
<protein>
    <submittedName>
        <fullName evidence="14">Heme A synthase</fullName>
    </submittedName>
</protein>
<feature type="region of interest" description="Disordered" evidence="12">
    <location>
        <begin position="170"/>
        <end position="196"/>
    </location>
</feature>
<reference evidence="14" key="1">
    <citation type="submission" date="2024-08" db="EMBL/GenBank/DDBJ databases">
        <authorList>
            <person name="Yu S.T."/>
        </authorList>
    </citation>
    <scope>NUCLEOTIDE SEQUENCE</scope>
    <source>
        <strain evidence="14">R33</strain>
    </source>
</reference>
<sequence length="355" mass="35923">MRTPLSWLAGRYSLGARSVRLAALGSVVASIAIIVTGGIVRVTGSGLGCTDWPMCTGETLAPTAEMGVHGAIEFGNRLLTGALCAVVGWVIITARLQERPMPAVLRGGWAQFWIVVLNAVVGGVTVWMRLSPYIVAAHFLAATLLLTAAVYTWHAAYAGADGAADGAGDVGGVGSGSDENSKGGEVGRPGAPSPLAPRSAARIRSLSASLVAVTAVLVVVGTLATGSGPHAGDSSDVPRMPFNWTAVTVVHGVLAVAVLVLAGVLLSALPRDGFGAARRKAAAFLAVLLGQGVVGLVQSLTALPSLVVMLHLLGSALVWTGVLQVHFTVKRASFGHSGPPDGAPLPRARGAATHA</sequence>
<keyword evidence="6" id="KW-0560">Oxidoreductase</keyword>
<accession>A0AB39XVZ0</accession>
<proteinExistence type="predicted"/>
<dbReference type="AlphaFoldDB" id="A0AB39XVZ0"/>
<dbReference type="RefSeq" id="WP_369776809.1">
    <property type="nucleotide sequence ID" value="NZ_CP165727.1"/>
</dbReference>
<gene>
    <name evidence="14" type="ORF">AB5J51_03625</name>
</gene>
<dbReference type="GO" id="GO:0046872">
    <property type="term" value="F:metal ion binding"/>
    <property type="evidence" value="ECO:0007669"/>
    <property type="project" value="UniProtKB-KW"/>
</dbReference>
<dbReference type="PANTHER" id="PTHR35457">
    <property type="entry name" value="HEME A SYNTHASE"/>
    <property type="match status" value="1"/>
</dbReference>
<feature type="transmembrane region" description="Helical" evidence="13">
    <location>
        <begin position="306"/>
        <end position="327"/>
    </location>
</feature>
<dbReference type="Pfam" id="PF02628">
    <property type="entry name" value="COX15-CtaA"/>
    <property type="match status" value="1"/>
</dbReference>
<feature type="transmembrane region" description="Helical" evidence="13">
    <location>
        <begin position="281"/>
        <end position="300"/>
    </location>
</feature>
<feature type="transmembrane region" description="Helical" evidence="13">
    <location>
        <begin position="206"/>
        <end position="224"/>
    </location>
</feature>
<feature type="transmembrane region" description="Helical" evidence="13">
    <location>
        <begin position="244"/>
        <end position="269"/>
    </location>
</feature>
<evidence type="ECO:0000256" key="1">
    <source>
        <dbReference type="ARBA" id="ARBA00004141"/>
    </source>
</evidence>
<keyword evidence="5 13" id="KW-1133">Transmembrane helix</keyword>
<evidence type="ECO:0000256" key="11">
    <source>
        <dbReference type="ARBA" id="ARBA00023444"/>
    </source>
</evidence>
<evidence type="ECO:0000256" key="12">
    <source>
        <dbReference type="SAM" id="MobiDB-lite"/>
    </source>
</evidence>
<evidence type="ECO:0000256" key="13">
    <source>
        <dbReference type="SAM" id="Phobius"/>
    </source>
</evidence>
<dbReference type="GO" id="GO:0006784">
    <property type="term" value="P:heme A biosynthetic process"/>
    <property type="evidence" value="ECO:0007669"/>
    <property type="project" value="InterPro"/>
</dbReference>
<evidence type="ECO:0000256" key="9">
    <source>
        <dbReference type="ARBA" id="ARBA00023136"/>
    </source>
</evidence>
<name>A0AB39XVZ0_9ACTN</name>
<evidence type="ECO:0000256" key="3">
    <source>
        <dbReference type="ARBA" id="ARBA00022692"/>
    </source>
</evidence>
<evidence type="ECO:0000313" key="14">
    <source>
        <dbReference type="EMBL" id="XDV62085.1"/>
    </source>
</evidence>
<evidence type="ECO:0000256" key="10">
    <source>
        <dbReference type="ARBA" id="ARBA00023157"/>
    </source>
</evidence>
<comment type="subcellular location">
    <subcellularLocation>
        <location evidence="1">Membrane</location>
        <topology evidence="1">Multi-pass membrane protein</topology>
    </subcellularLocation>
</comment>
<keyword evidence="4" id="KW-0479">Metal-binding</keyword>
<dbReference type="InterPro" id="IPR003780">
    <property type="entry name" value="COX15/CtaA_fam"/>
</dbReference>